<organism evidence="1">
    <name type="scientific">Timema bartmani</name>
    <dbReference type="NCBI Taxonomy" id="61472"/>
    <lineage>
        <taxon>Eukaryota</taxon>
        <taxon>Metazoa</taxon>
        <taxon>Ecdysozoa</taxon>
        <taxon>Arthropoda</taxon>
        <taxon>Hexapoda</taxon>
        <taxon>Insecta</taxon>
        <taxon>Pterygota</taxon>
        <taxon>Neoptera</taxon>
        <taxon>Polyneoptera</taxon>
        <taxon>Phasmatodea</taxon>
        <taxon>Timematodea</taxon>
        <taxon>Timematoidea</taxon>
        <taxon>Timematidae</taxon>
        <taxon>Timema</taxon>
    </lineage>
</organism>
<dbReference type="Gene3D" id="6.10.250.2670">
    <property type="match status" value="1"/>
</dbReference>
<evidence type="ECO:0000313" key="1">
    <source>
        <dbReference type="EMBL" id="CAD7438642.1"/>
    </source>
</evidence>
<gene>
    <name evidence="1" type="ORF">TBIB3V08_LOCUS1230</name>
</gene>
<reference evidence="1" key="1">
    <citation type="submission" date="2020-11" db="EMBL/GenBank/DDBJ databases">
        <authorList>
            <person name="Tran Van P."/>
        </authorList>
    </citation>
    <scope>NUCLEOTIDE SEQUENCE</scope>
</reference>
<proteinExistence type="predicted"/>
<dbReference type="AlphaFoldDB" id="A0A7R9ENR4"/>
<sequence>MVQFIADLTPLPACPPRRLDRSVMSCVNSVILSFVHKPAVTFSLRGPFGRQTGEGRGSVAYRERYKGEWHTRFRSMQRVRSVERDRLRERERQARAQMSLQAEREAEVVGGPFFGAPVKPRSWTIGKEFGGKSRGLRLPHVVARLLHHVLDAVIIDTPRWMASPSLLPFPQVPNCFSWNSLERSRWNLGIFTLICCEGRPRSLRGSDHYHRGRTGGFGDWSEAALGGGGGLNQNWCIFTDSGSKIKAVVAHEYGKPFERSFSFDSYSWNLKQCKNTGCHQFLWSVFPCTAIKDGGRAKSH</sequence>
<dbReference type="EMBL" id="OD564498">
    <property type="protein sequence ID" value="CAD7438642.1"/>
    <property type="molecule type" value="Genomic_DNA"/>
</dbReference>
<protein>
    <submittedName>
        <fullName evidence="1">Uncharacterized protein</fullName>
    </submittedName>
</protein>
<name>A0A7R9ENR4_9NEOP</name>
<accession>A0A7R9ENR4</accession>